<dbReference type="InterPro" id="IPR050832">
    <property type="entry name" value="Bact_Acetyltransf"/>
</dbReference>
<protein>
    <submittedName>
        <fullName evidence="4">Ribosomal protein S18 acetylase RimI</fullName>
    </submittedName>
</protein>
<keyword evidence="4" id="KW-0687">Ribonucleoprotein</keyword>
<dbReference type="RefSeq" id="WP_079701742.1">
    <property type="nucleotide sequence ID" value="NZ_FUYR01000001.1"/>
</dbReference>
<organism evidence="4 5">
    <name type="scientific">Daejeonella lutea</name>
    <dbReference type="NCBI Taxonomy" id="572036"/>
    <lineage>
        <taxon>Bacteria</taxon>
        <taxon>Pseudomonadati</taxon>
        <taxon>Bacteroidota</taxon>
        <taxon>Sphingobacteriia</taxon>
        <taxon>Sphingobacteriales</taxon>
        <taxon>Sphingobacteriaceae</taxon>
        <taxon>Daejeonella</taxon>
    </lineage>
</organism>
<dbReference type="CDD" id="cd04301">
    <property type="entry name" value="NAT_SF"/>
    <property type="match status" value="1"/>
</dbReference>
<dbReference type="GO" id="GO:0016747">
    <property type="term" value="F:acyltransferase activity, transferring groups other than amino-acyl groups"/>
    <property type="evidence" value="ECO:0007669"/>
    <property type="project" value="InterPro"/>
</dbReference>
<reference evidence="5" key="1">
    <citation type="submission" date="2017-02" db="EMBL/GenBank/DDBJ databases">
        <authorList>
            <person name="Varghese N."/>
            <person name="Submissions S."/>
        </authorList>
    </citation>
    <scope>NUCLEOTIDE SEQUENCE [LARGE SCALE GENOMIC DNA]</scope>
    <source>
        <strain evidence="5">DSM 22385</strain>
    </source>
</reference>
<name>A0A1T5B461_9SPHI</name>
<accession>A0A1T5B461</accession>
<dbReference type="SUPFAM" id="SSF55729">
    <property type="entry name" value="Acyl-CoA N-acyltransferases (Nat)"/>
    <property type="match status" value="1"/>
</dbReference>
<dbReference type="AlphaFoldDB" id="A0A1T5B461"/>
<dbReference type="GO" id="GO:0005840">
    <property type="term" value="C:ribosome"/>
    <property type="evidence" value="ECO:0007669"/>
    <property type="project" value="UniProtKB-KW"/>
</dbReference>
<proteinExistence type="predicted"/>
<dbReference type="PANTHER" id="PTHR43877:SF1">
    <property type="entry name" value="ACETYLTRANSFERASE"/>
    <property type="match status" value="1"/>
</dbReference>
<evidence type="ECO:0000313" key="5">
    <source>
        <dbReference type="Proteomes" id="UP000189981"/>
    </source>
</evidence>
<keyword evidence="5" id="KW-1185">Reference proteome</keyword>
<keyword evidence="4" id="KW-0689">Ribosomal protein</keyword>
<dbReference type="Proteomes" id="UP000189981">
    <property type="component" value="Unassembled WGS sequence"/>
</dbReference>
<dbReference type="InterPro" id="IPR000182">
    <property type="entry name" value="GNAT_dom"/>
</dbReference>
<keyword evidence="1" id="KW-0808">Transferase</keyword>
<dbReference type="PROSITE" id="PS51186">
    <property type="entry name" value="GNAT"/>
    <property type="match status" value="1"/>
</dbReference>
<dbReference type="EMBL" id="FUYR01000001">
    <property type="protein sequence ID" value="SKB41663.1"/>
    <property type="molecule type" value="Genomic_DNA"/>
</dbReference>
<evidence type="ECO:0000259" key="3">
    <source>
        <dbReference type="PROSITE" id="PS51186"/>
    </source>
</evidence>
<feature type="domain" description="N-acetyltransferase" evidence="3">
    <location>
        <begin position="9"/>
        <end position="151"/>
    </location>
</feature>
<evidence type="ECO:0000256" key="2">
    <source>
        <dbReference type="ARBA" id="ARBA00023315"/>
    </source>
</evidence>
<dbReference type="Gene3D" id="3.40.630.30">
    <property type="match status" value="1"/>
</dbReference>
<dbReference type="OrthoDB" id="9792929at2"/>
<evidence type="ECO:0000256" key="1">
    <source>
        <dbReference type="ARBA" id="ARBA00022679"/>
    </source>
</evidence>
<dbReference type="Pfam" id="PF00583">
    <property type="entry name" value="Acetyltransf_1"/>
    <property type="match status" value="1"/>
</dbReference>
<gene>
    <name evidence="4" type="ORF">SAMN05661099_1244</name>
</gene>
<dbReference type="PANTHER" id="PTHR43877">
    <property type="entry name" value="AMINOALKYLPHOSPHONATE N-ACETYLTRANSFERASE-RELATED-RELATED"/>
    <property type="match status" value="1"/>
</dbReference>
<sequence length="151" mass="17410">MSESNQIAVHIRESRPEDCEEVVALLQQLWPDRELNQTALKEAFLRSFKLEGHIIRVAVQGNRLVGLCSISIRNNLKAEGNLANIDELVVDESMRSQRIGKQLLDDAEEIVKMHGCQVLGLESSFHRVDAHRFYEENGYWKQGYYILRDLD</sequence>
<keyword evidence="2" id="KW-0012">Acyltransferase</keyword>
<dbReference type="InterPro" id="IPR016181">
    <property type="entry name" value="Acyl_CoA_acyltransferase"/>
</dbReference>
<dbReference type="STRING" id="572036.SAMN05661099_1244"/>
<evidence type="ECO:0000313" key="4">
    <source>
        <dbReference type="EMBL" id="SKB41663.1"/>
    </source>
</evidence>